<dbReference type="PANTHER" id="PTHR19964">
    <property type="entry name" value="MULTIPLE PDZ DOMAIN PROTEIN"/>
    <property type="match status" value="1"/>
</dbReference>
<feature type="region of interest" description="Disordered" evidence="1">
    <location>
        <begin position="540"/>
        <end position="569"/>
    </location>
</feature>
<feature type="region of interest" description="Disordered" evidence="1">
    <location>
        <begin position="26"/>
        <end position="60"/>
    </location>
</feature>
<feature type="domain" description="PDZ" evidence="2">
    <location>
        <begin position="372"/>
        <end position="447"/>
    </location>
</feature>
<sequence>MKTDESVHNDVTAASSIETCASIPTSEQTLIESSEESCSNVYDENPQKENVESDKTCKSTSGELECENTHAESSIQELTETADKTDFEFVVESNCPENKTQNESYTIYWESDVLGLILKPNVLGQAVIRRVTSEGKAKGLNEARVGDILCSINEQNVQSFSFQMITDTLKSLSLPIQLTFSAAYNQRSITGGNLTGMDNLWRRPPSSFAISDESTSAATELEDHNEYDNSSHISNTMGSFKTNLGEEYEYDVVWESGSLGCAFKQRAELPVVKSVSDTAETLSIRQIQPGDILIMVNGLRTELIGFKTTVYILKSAPKPVFLRFQRNPLLTTADTILSVKSGGGQDEAEQVEKAKQDEQTCSRSMQYVVLWNEGSLGIQVKAREDGFVYVHHITGPGDVSPVSDKIAVGDILVRVADKKIGQIGTAAAFSILRNVVKPVELEFERVENITTDLEEELSQTENDTLEATDTFDVNVSTMEEAENENMEAHTTNRESMNGSGCLEDKAPIESKTFDDLVEEILEGKQGSDVQLLDESIDGLEHELGSGGMSDSSSDIENHSESESKDFEESAIAQVEEIGPNEEAVAAEGQESLTCAGEKETTEGEEGTISHEEEKDADGDERLSVDKEKVDAECEEAANFDEIEEDADGEESLTCVKEAAEDDESVTCAEEKEFADGEQAFVRGEEKETADGEESARCGAERETGDGVESSTCAKEAGKDDESLTCVEEREFADGEQASICGEEKETAEGRESARCDEERETAEGQESVIVSQESEHVSESVRTKNCHQAEAQTEDVSTDLNISLYSQFRLRNIQNRDPPPFSEIESGHLKVTLILNAFSPPSYQELFPERVLESTSDTKMSVENLSMSRLLSPSKKDTSSTIAESAGNKKASVLPSAGSRLTKYRIRWEQGLLGITFKRTKGRIIVSRLTGHSDCEGIHQVHPGDWLYAINNLKTLPMRLSEAMVVLKTTSKPVKLQFIAS</sequence>
<proteinExistence type="predicted"/>
<feature type="compositionally biased region" description="Basic and acidic residues" evidence="1">
    <location>
        <begin position="45"/>
        <end position="57"/>
    </location>
</feature>
<feature type="compositionally biased region" description="Polar residues" evidence="1">
    <location>
        <begin position="26"/>
        <end position="42"/>
    </location>
</feature>
<dbReference type="InterPro" id="IPR001478">
    <property type="entry name" value="PDZ"/>
</dbReference>
<protein>
    <recommendedName>
        <fullName evidence="2">PDZ domain-containing protein</fullName>
    </recommendedName>
</protein>
<dbReference type="AlphaFoldDB" id="A0A024G831"/>
<dbReference type="PANTHER" id="PTHR19964:SF92">
    <property type="entry name" value="PATJ HOMOLOG"/>
    <property type="match status" value="1"/>
</dbReference>
<feature type="region of interest" description="Disordered" evidence="1">
    <location>
        <begin position="582"/>
        <end position="630"/>
    </location>
</feature>
<dbReference type="PROSITE" id="PS50106">
    <property type="entry name" value="PDZ"/>
    <property type="match status" value="3"/>
</dbReference>
<feature type="compositionally biased region" description="Basic and acidic residues" evidence="1">
    <location>
        <begin position="596"/>
        <end position="630"/>
    </location>
</feature>
<feature type="compositionally biased region" description="Basic and acidic residues" evidence="1">
    <location>
        <begin position="682"/>
        <end position="704"/>
    </location>
</feature>
<evidence type="ECO:0000313" key="3">
    <source>
        <dbReference type="EMBL" id="CCI42725.1"/>
    </source>
</evidence>
<evidence type="ECO:0000259" key="2">
    <source>
        <dbReference type="PROSITE" id="PS50106"/>
    </source>
</evidence>
<dbReference type="InterPro" id="IPR051342">
    <property type="entry name" value="PDZ_scaffold"/>
</dbReference>
<feature type="compositionally biased region" description="Basic and acidic residues" evidence="1">
    <location>
        <begin position="555"/>
        <end position="567"/>
    </location>
</feature>
<feature type="compositionally biased region" description="Basic and acidic residues" evidence="1">
    <location>
        <begin position="773"/>
        <end position="782"/>
    </location>
</feature>
<dbReference type="STRING" id="65357.A0A024G831"/>
<reference evidence="3 4" key="1">
    <citation type="submission" date="2012-05" db="EMBL/GenBank/DDBJ databases">
        <title>Recombination and specialization in a pathogen metapopulation.</title>
        <authorList>
            <person name="Gardiner A."/>
            <person name="Kemen E."/>
            <person name="Schultz-Larsen T."/>
            <person name="MacLean D."/>
            <person name="Van Oosterhout C."/>
            <person name="Jones J.D.G."/>
        </authorList>
    </citation>
    <scope>NUCLEOTIDE SEQUENCE [LARGE SCALE GENOMIC DNA]</scope>
    <source>
        <strain evidence="3 4">Ac Nc2</strain>
    </source>
</reference>
<feature type="domain" description="PDZ" evidence="2">
    <location>
        <begin position="909"/>
        <end position="981"/>
    </location>
</feature>
<feature type="compositionally biased region" description="Basic and acidic residues" evidence="1">
    <location>
        <begin position="715"/>
        <end position="732"/>
    </location>
</feature>
<name>A0A024G831_9STRA</name>
<organism evidence="3 4">
    <name type="scientific">Albugo candida</name>
    <dbReference type="NCBI Taxonomy" id="65357"/>
    <lineage>
        <taxon>Eukaryota</taxon>
        <taxon>Sar</taxon>
        <taxon>Stramenopiles</taxon>
        <taxon>Oomycota</taxon>
        <taxon>Peronosporomycetes</taxon>
        <taxon>Albuginales</taxon>
        <taxon>Albuginaceae</taxon>
        <taxon>Albugo</taxon>
    </lineage>
</organism>
<dbReference type="Gene3D" id="2.30.42.10">
    <property type="match status" value="3"/>
</dbReference>
<dbReference type="InParanoid" id="A0A024G831"/>
<evidence type="ECO:0000256" key="1">
    <source>
        <dbReference type="SAM" id="MobiDB-lite"/>
    </source>
</evidence>
<dbReference type="InterPro" id="IPR036034">
    <property type="entry name" value="PDZ_sf"/>
</dbReference>
<comment type="caution">
    <text evidence="3">The sequence shown here is derived from an EMBL/GenBank/DDBJ whole genome shotgun (WGS) entry which is preliminary data.</text>
</comment>
<feature type="compositionally biased region" description="Basic and acidic residues" evidence="1">
    <location>
        <begin position="741"/>
        <end position="757"/>
    </location>
</feature>
<keyword evidence="4" id="KW-1185">Reference proteome</keyword>
<dbReference type="EMBL" id="CAIX01000038">
    <property type="protein sequence ID" value="CCI42725.1"/>
    <property type="molecule type" value="Genomic_DNA"/>
</dbReference>
<feature type="region of interest" description="Disordered" evidence="1">
    <location>
        <begin position="682"/>
        <end position="792"/>
    </location>
</feature>
<gene>
    <name evidence="3" type="ORF">BN9_035090</name>
</gene>
<dbReference type="Proteomes" id="UP000053237">
    <property type="component" value="Unassembled WGS sequence"/>
</dbReference>
<dbReference type="SUPFAM" id="SSF50156">
    <property type="entry name" value="PDZ domain-like"/>
    <property type="match status" value="4"/>
</dbReference>
<accession>A0A024G831</accession>
<evidence type="ECO:0000313" key="4">
    <source>
        <dbReference type="Proteomes" id="UP000053237"/>
    </source>
</evidence>
<dbReference type="OrthoDB" id="78824at2759"/>
<dbReference type="SMART" id="SM00228">
    <property type="entry name" value="PDZ"/>
    <property type="match status" value="4"/>
</dbReference>
<feature type="domain" description="PDZ" evidence="2">
    <location>
        <begin position="255"/>
        <end position="328"/>
    </location>
</feature>